<dbReference type="InterPro" id="IPR011257">
    <property type="entry name" value="DNA_glycosylase"/>
</dbReference>
<keyword evidence="5 13" id="KW-0378">Hydrolase</keyword>
<feature type="domain" description="HhH-GPD" evidence="15">
    <location>
        <begin position="163"/>
        <end position="311"/>
    </location>
</feature>
<evidence type="ECO:0000313" key="17">
    <source>
        <dbReference type="Proteomes" id="UP001153737"/>
    </source>
</evidence>
<dbReference type="GO" id="GO:0046872">
    <property type="term" value="F:metal ion binding"/>
    <property type="evidence" value="ECO:0007669"/>
    <property type="project" value="UniProtKB-KW"/>
</dbReference>
<keyword evidence="7" id="KW-0408">Iron</keyword>
<dbReference type="FunFam" id="1.10.340.30:FF:000005">
    <property type="entry name" value="Endonuclease III-like protein 1"/>
    <property type="match status" value="1"/>
</dbReference>
<feature type="region of interest" description="Disordered" evidence="14">
    <location>
        <begin position="80"/>
        <end position="101"/>
    </location>
</feature>
<protein>
    <recommendedName>
        <fullName evidence="13">Endonuclease III homolog</fullName>
        <ecNumber evidence="13">3.2.2.-</ecNumber>
        <ecNumber evidence="13">4.2.99.18</ecNumber>
    </recommendedName>
    <alternativeName>
        <fullName evidence="13">Bifunctional DNA N-glycosylase/DNA-(apurinic or apyrimidinic site) lyase</fullName>
        <shortName evidence="13">DNA glycosylase/AP lyase</shortName>
    </alternativeName>
</protein>
<keyword evidence="4 13" id="KW-0227">DNA damage</keyword>
<proteinExistence type="inferred from homology"/>
<dbReference type="InterPro" id="IPR004036">
    <property type="entry name" value="Endonuclease-III-like_CS2"/>
</dbReference>
<comment type="function">
    <text evidence="13">Bifunctional DNA N-glycosylase with associated apurinic/apyrimidinic (AP) lyase function that catalyzes the first step in base excision repair (BER), the primary repair pathway for the repair of oxidative DNA damage. The DNA N-glycosylase activity releases the damaged DNA base from DNA by cleaving the N-glycosidic bond, leaving an AP site. The AP lyase activity cleaves the phosphodiester bond 3' to the AP site by a beta-elimination. Primarily recognizes and repairs oxidative base damage of pyrimidines.</text>
</comment>
<dbReference type="Gene3D" id="1.10.340.30">
    <property type="entry name" value="Hypothetical protein, domain 2"/>
    <property type="match status" value="1"/>
</dbReference>
<dbReference type="GO" id="GO:0005739">
    <property type="term" value="C:mitochondrion"/>
    <property type="evidence" value="ECO:0007669"/>
    <property type="project" value="UniProtKB-SubCell"/>
</dbReference>
<dbReference type="FunFam" id="1.10.1670.10:FF:000003">
    <property type="entry name" value="Endonuclease III homolog"/>
    <property type="match status" value="1"/>
</dbReference>
<dbReference type="SUPFAM" id="SSF48150">
    <property type="entry name" value="DNA-glycosylase"/>
    <property type="match status" value="1"/>
</dbReference>
<keyword evidence="8" id="KW-0411">Iron-sulfur</keyword>
<dbReference type="GO" id="GO:0051539">
    <property type="term" value="F:4 iron, 4 sulfur cluster binding"/>
    <property type="evidence" value="ECO:0007669"/>
    <property type="project" value="UniProtKB-KW"/>
</dbReference>
<comment type="caution">
    <text evidence="13">Lacks conserved residue(s) required for the propagation of feature annotation.</text>
</comment>
<dbReference type="GO" id="GO:0006285">
    <property type="term" value="P:base-excision repair, AP site formation"/>
    <property type="evidence" value="ECO:0007669"/>
    <property type="project" value="UniProtKB-UniRule"/>
</dbReference>
<dbReference type="PROSITE" id="PS01155">
    <property type="entry name" value="ENDONUCLEASE_III_2"/>
    <property type="match status" value="1"/>
</dbReference>
<dbReference type="GO" id="GO:0140078">
    <property type="term" value="F:class I DNA-(apurinic or apyrimidinic site) endonuclease activity"/>
    <property type="evidence" value="ECO:0007669"/>
    <property type="project" value="UniProtKB-EC"/>
</dbReference>
<feature type="compositionally biased region" description="Basic and acidic residues" evidence="14">
    <location>
        <begin position="82"/>
        <end position="94"/>
    </location>
</feature>
<evidence type="ECO:0000256" key="2">
    <source>
        <dbReference type="ARBA" id="ARBA00022485"/>
    </source>
</evidence>
<keyword evidence="9 13" id="KW-0234">DNA repair</keyword>
<dbReference type="EMBL" id="OU896707">
    <property type="protein sequence ID" value="CAG9812589.1"/>
    <property type="molecule type" value="Genomic_DNA"/>
</dbReference>
<dbReference type="Gene3D" id="1.10.1670.10">
    <property type="entry name" value="Helix-hairpin-Helix base-excision DNA repair enzymes (C-terminal)"/>
    <property type="match status" value="1"/>
</dbReference>
<keyword evidence="13" id="KW-0496">Mitochondrion</keyword>
<comment type="similarity">
    <text evidence="1 13">Belongs to the Nth/MutY family.</text>
</comment>
<dbReference type="OrthoDB" id="2099276at2759"/>
<dbReference type="AlphaFoldDB" id="A0A9N9SA29"/>
<keyword evidence="13" id="KW-0539">Nucleus</keyword>
<evidence type="ECO:0000256" key="12">
    <source>
        <dbReference type="ARBA" id="ARBA00044632"/>
    </source>
</evidence>
<gene>
    <name evidence="13" type="primary">NTH1</name>
    <name evidence="16" type="ORF">PHAECO_LOCUS910</name>
</gene>
<organism evidence="16 17">
    <name type="scientific">Phaedon cochleariae</name>
    <name type="common">Mustard beetle</name>
    <dbReference type="NCBI Taxonomy" id="80249"/>
    <lineage>
        <taxon>Eukaryota</taxon>
        <taxon>Metazoa</taxon>
        <taxon>Ecdysozoa</taxon>
        <taxon>Arthropoda</taxon>
        <taxon>Hexapoda</taxon>
        <taxon>Insecta</taxon>
        <taxon>Pterygota</taxon>
        <taxon>Neoptera</taxon>
        <taxon>Endopterygota</taxon>
        <taxon>Coleoptera</taxon>
        <taxon>Polyphaga</taxon>
        <taxon>Cucujiformia</taxon>
        <taxon>Chrysomeloidea</taxon>
        <taxon>Chrysomelidae</taxon>
        <taxon>Chrysomelinae</taxon>
        <taxon>Chrysomelini</taxon>
        <taxon>Phaedon</taxon>
    </lineage>
</organism>
<comment type="subcellular location">
    <subcellularLocation>
        <location evidence="13">Nucleus</location>
    </subcellularLocation>
    <subcellularLocation>
        <location evidence="13">Mitochondrion</location>
    </subcellularLocation>
</comment>
<evidence type="ECO:0000256" key="5">
    <source>
        <dbReference type="ARBA" id="ARBA00022801"/>
    </source>
</evidence>
<keyword evidence="10 13" id="KW-0456">Lyase</keyword>
<evidence type="ECO:0000256" key="1">
    <source>
        <dbReference type="ARBA" id="ARBA00008343"/>
    </source>
</evidence>
<evidence type="ECO:0000256" key="3">
    <source>
        <dbReference type="ARBA" id="ARBA00022723"/>
    </source>
</evidence>
<keyword evidence="17" id="KW-1185">Reference proteome</keyword>
<keyword evidence="3" id="KW-0479">Metal-binding</keyword>
<evidence type="ECO:0000256" key="6">
    <source>
        <dbReference type="ARBA" id="ARBA00022946"/>
    </source>
</evidence>
<dbReference type="CDD" id="cd00056">
    <property type="entry name" value="ENDO3c"/>
    <property type="match status" value="1"/>
</dbReference>
<dbReference type="Pfam" id="PF00633">
    <property type="entry name" value="HHH"/>
    <property type="match status" value="1"/>
</dbReference>
<dbReference type="HAMAP" id="MF_03183">
    <property type="entry name" value="Endonuclease_III_Nth"/>
    <property type="match status" value="1"/>
</dbReference>
<dbReference type="PANTHER" id="PTHR43286:SF1">
    <property type="entry name" value="ENDONUCLEASE III-LIKE PROTEIN 1"/>
    <property type="match status" value="1"/>
</dbReference>
<dbReference type="GO" id="GO:0006289">
    <property type="term" value="P:nucleotide-excision repair"/>
    <property type="evidence" value="ECO:0007669"/>
    <property type="project" value="TreeGrafter"/>
</dbReference>
<keyword evidence="6" id="KW-0809">Transit peptide</keyword>
<dbReference type="EC" id="3.2.2.-" evidence="13"/>
<dbReference type="GO" id="GO:0000703">
    <property type="term" value="F:oxidized pyrimidine nucleobase lesion DNA N-glycosylase activity"/>
    <property type="evidence" value="ECO:0007669"/>
    <property type="project" value="UniProtKB-UniRule"/>
</dbReference>
<evidence type="ECO:0000256" key="10">
    <source>
        <dbReference type="ARBA" id="ARBA00023239"/>
    </source>
</evidence>
<dbReference type="EC" id="4.2.99.18" evidence="13"/>
<evidence type="ECO:0000313" key="16">
    <source>
        <dbReference type="EMBL" id="CAG9812589.1"/>
    </source>
</evidence>
<dbReference type="InterPro" id="IPR003265">
    <property type="entry name" value="HhH-GPD_domain"/>
</dbReference>
<dbReference type="InterPro" id="IPR000445">
    <property type="entry name" value="HhH_motif"/>
</dbReference>
<evidence type="ECO:0000256" key="13">
    <source>
        <dbReference type="HAMAP-Rule" id="MF_03183"/>
    </source>
</evidence>
<reference evidence="16" key="1">
    <citation type="submission" date="2022-01" db="EMBL/GenBank/DDBJ databases">
        <authorList>
            <person name="King R."/>
        </authorList>
    </citation>
    <scope>NUCLEOTIDE SEQUENCE</scope>
</reference>
<dbReference type="InterPro" id="IPR030841">
    <property type="entry name" value="NTH1"/>
</dbReference>
<evidence type="ECO:0000256" key="11">
    <source>
        <dbReference type="ARBA" id="ARBA00023295"/>
    </source>
</evidence>
<comment type="catalytic activity">
    <reaction evidence="12 13">
        <text>2'-deoxyribonucleotide-(2'-deoxyribose 5'-phosphate)-2'-deoxyribonucleotide-DNA = a 3'-end 2'-deoxyribonucleotide-(2,3-dehydro-2,3-deoxyribose 5'-phosphate)-DNA + a 5'-end 5'-phospho-2'-deoxyribonucleoside-DNA + H(+)</text>
        <dbReference type="Rhea" id="RHEA:66592"/>
        <dbReference type="Rhea" id="RHEA-COMP:13180"/>
        <dbReference type="Rhea" id="RHEA-COMP:16897"/>
        <dbReference type="Rhea" id="RHEA-COMP:17067"/>
        <dbReference type="ChEBI" id="CHEBI:15378"/>
        <dbReference type="ChEBI" id="CHEBI:136412"/>
        <dbReference type="ChEBI" id="CHEBI:157695"/>
        <dbReference type="ChEBI" id="CHEBI:167181"/>
        <dbReference type="EC" id="4.2.99.18"/>
    </reaction>
</comment>
<dbReference type="InterPro" id="IPR023170">
    <property type="entry name" value="HhH_base_excis_C"/>
</dbReference>
<dbReference type="Proteomes" id="UP001153737">
    <property type="component" value="Chromosome 1"/>
</dbReference>
<name>A0A9N9SA29_PHACE</name>
<evidence type="ECO:0000259" key="15">
    <source>
        <dbReference type="SMART" id="SM00478"/>
    </source>
</evidence>
<evidence type="ECO:0000256" key="9">
    <source>
        <dbReference type="ARBA" id="ARBA00023204"/>
    </source>
</evidence>
<keyword evidence="2" id="KW-0004">4Fe-4S</keyword>
<keyword evidence="11 13" id="KW-0326">Glycosidase</keyword>
<evidence type="ECO:0000256" key="7">
    <source>
        <dbReference type="ARBA" id="ARBA00023004"/>
    </source>
</evidence>
<dbReference type="PANTHER" id="PTHR43286">
    <property type="entry name" value="ENDONUCLEASE III-LIKE PROTEIN 1"/>
    <property type="match status" value="1"/>
</dbReference>
<dbReference type="Pfam" id="PF00730">
    <property type="entry name" value="HhH-GPD"/>
    <property type="match status" value="1"/>
</dbReference>
<evidence type="ECO:0000256" key="14">
    <source>
        <dbReference type="SAM" id="MobiDB-lite"/>
    </source>
</evidence>
<accession>A0A9N9SA29</accession>
<dbReference type="GO" id="GO:0003677">
    <property type="term" value="F:DNA binding"/>
    <property type="evidence" value="ECO:0007669"/>
    <property type="project" value="UniProtKB-UniRule"/>
</dbReference>
<sequence length="349" mass="39561">MTANNKWEETSTIKYSTRSRKGHYPNIIPETNKSSPLELFKKKPKLQLSGNAILESNKETEGAVKEGNGNDSMLKINQNIQDNKDETTIKEEKLSPSPSKRRHIKIEYDNTDPPNRWSEILGNLREMRKNSDAPVDTMGCDKCHDEGVAPNVIRYQLLLSLMLSSQTRDQVTHAAMQRLRDHGCNVENILATSDQKLGELIYPVGFWKSKVKYIKKSTQILIEEYESDIPDTVEKLCKLPGVGPKMAHLCMKTAWGQVTGIGVDTHVHRISNRLGWANTKSPEETRKALESWLPHELWSEVNHLLVGFGQQICQPLRPQCATCLNHEICPYGVKYINGELKGTKFKKGK</sequence>
<evidence type="ECO:0000256" key="4">
    <source>
        <dbReference type="ARBA" id="ARBA00022763"/>
    </source>
</evidence>
<dbReference type="SMART" id="SM00478">
    <property type="entry name" value="ENDO3c"/>
    <property type="match status" value="1"/>
</dbReference>
<dbReference type="GO" id="GO:0005634">
    <property type="term" value="C:nucleus"/>
    <property type="evidence" value="ECO:0007669"/>
    <property type="project" value="UniProtKB-SubCell"/>
</dbReference>
<evidence type="ECO:0000256" key="8">
    <source>
        <dbReference type="ARBA" id="ARBA00023014"/>
    </source>
</evidence>
<reference evidence="16" key="2">
    <citation type="submission" date="2022-10" db="EMBL/GenBank/DDBJ databases">
        <authorList>
            <consortium name="ENA_rothamsted_submissions"/>
            <consortium name="culmorum"/>
            <person name="King R."/>
        </authorList>
    </citation>
    <scope>NUCLEOTIDE SEQUENCE</scope>
</reference>